<keyword evidence="3 8" id="KW-0808">Transferase</keyword>
<dbReference type="InterPro" id="IPR013749">
    <property type="entry name" value="PM/HMP-P_kinase-1"/>
</dbReference>
<dbReference type="SUPFAM" id="SSF53613">
    <property type="entry name" value="Ribokinase-like"/>
    <property type="match status" value="1"/>
</dbReference>
<dbReference type="PANTHER" id="PTHR20858">
    <property type="entry name" value="PHOSPHOMETHYLPYRIMIDINE KINASE"/>
    <property type="match status" value="1"/>
</dbReference>
<evidence type="ECO:0000313" key="8">
    <source>
        <dbReference type="EMBL" id="QTX32239.1"/>
    </source>
</evidence>
<protein>
    <recommendedName>
        <fullName evidence="2">hydroxymethylpyrimidine kinase</fullName>
        <ecNumber evidence="2">2.7.1.49</ecNumber>
    </recommendedName>
</protein>
<dbReference type="Pfam" id="PF08543">
    <property type="entry name" value="Phos_pyr_kin"/>
    <property type="match status" value="1"/>
</dbReference>
<dbReference type="EC" id="2.7.1.49" evidence="2"/>
<dbReference type="KEGG" id="aram:KAR29_13180"/>
<name>A0A9Q7AFF2_9BACT</name>
<keyword evidence="6" id="KW-0067">ATP-binding</keyword>
<reference evidence="9" key="1">
    <citation type="submission" date="2021-04" db="EMBL/GenBank/DDBJ databases">
        <title>A novel Synergistetes isolate from a pyrite-forming mixed culture.</title>
        <authorList>
            <person name="Bunk B."/>
            <person name="Sproer C."/>
            <person name="Spring S."/>
            <person name="Pester M."/>
        </authorList>
    </citation>
    <scope>NUCLEOTIDE SEQUENCE [LARGE SCALE GENOMIC DNA]</scope>
    <source>
        <strain evidence="9">J.5.4.2-T.3.5.2</strain>
    </source>
</reference>
<dbReference type="PANTHER" id="PTHR20858:SF17">
    <property type="entry name" value="HYDROXYMETHYLPYRIMIDINE_PHOSPHOMETHYLPYRIMIDINE KINASE THI20-RELATED"/>
    <property type="match status" value="1"/>
</dbReference>
<dbReference type="CDD" id="cd01169">
    <property type="entry name" value="HMPP_kinase"/>
    <property type="match status" value="1"/>
</dbReference>
<dbReference type="GO" id="GO:0008972">
    <property type="term" value="F:phosphomethylpyrimidine kinase activity"/>
    <property type="evidence" value="ECO:0007669"/>
    <property type="project" value="InterPro"/>
</dbReference>
<dbReference type="GO" id="GO:0009228">
    <property type="term" value="P:thiamine biosynthetic process"/>
    <property type="evidence" value="ECO:0007669"/>
    <property type="project" value="InterPro"/>
</dbReference>
<evidence type="ECO:0000259" key="7">
    <source>
        <dbReference type="Pfam" id="PF08543"/>
    </source>
</evidence>
<evidence type="ECO:0000256" key="5">
    <source>
        <dbReference type="ARBA" id="ARBA00022777"/>
    </source>
</evidence>
<dbReference type="Gene3D" id="3.40.1190.20">
    <property type="match status" value="1"/>
</dbReference>
<sequence>MSYRALALTVAGSDSGGGAGIQADLKTFAALDVFGTSAVTALTAQNSLGVHHVQVVPVESVRRQMEAVLSDFPVGAAKTGMVAEKALIEVIADVFSAFGTKRLVVDPVMVATSGDLLIAEGAQEALASRLIPLALLVTPNLPEASRLVGFPVEDVPSMEAAARALVDGGAGAALVKGGHGRGETVTDLLFDGENVRLFRHDRLDTVNTHGTGCTLSAAVTAELAAGSPLEEAVERGLTYLQMALRRGFRPGRGAGPVGHSVVPPWLEPRR</sequence>
<dbReference type="NCBIfam" id="TIGR00097">
    <property type="entry name" value="HMP-P_kinase"/>
    <property type="match status" value="1"/>
</dbReference>
<accession>A0A9Q7AFF2</accession>
<dbReference type="RefSeq" id="WP_274373458.1">
    <property type="nucleotide sequence ID" value="NZ_CP072943.1"/>
</dbReference>
<evidence type="ECO:0000256" key="4">
    <source>
        <dbReference type="ARBA" id="ARBA00022741"/>
    </source>
</evidence>
<evidence type="ECO:0000256" key="2">
    <source>
        <dbReference type="ARBA" id="ARBA00012135"/>
    </source>
</evidence>
<evidence type="ECO:0000313" key="9">
    <source>
        <dbReference type="Proteomes" id="UP000671879"/>
    </source>
</evidence>
<gene>
    <name evidence="8" type="primary">thiD</name>
    <name evidence="8" type="ORF">KAR29_13180</name>
</gene>
<organism evidence="8 9">
    <name type="scientific">Aminithiophilus ramosus</name>
    <dbReference type="NCBI Taxonomy" id="3029084"/>
    <lineage>
        <taxon>Bacteria</taxon>
        <taxon>Thermotogati</taxon>
        <taxon>Synergistota</taxon>
        <taxon>Synergistia</taxon>
        <taxon>Synergistales</taxon>
        <taxon>Aminithiophilaceae</taxon>
        <taxon>Aminithiophilus</taxon>
    </lineage>
</organism>
<dbReference type="Proteomes" id="UP000671879">
    <property type="component" value="Chromosome"/>
</dbReference>
<dbReference type="GO" id="GO:0005829">
    <property type="term" value="C:cytosol"/>
    <property type="evidence" value="ECO:0007669"/>
    <property type="project" value="TreeGrafter"/>
</dbReference>
<proteinExistence type="predicted"/>
<keyword evidence="9" id="KW-1185">Reference proteome</keyword>
<evidence type="ECO:0000256" key="1">
    <source>
        <dbReference type="ARBA" id="ARBA00004948"/>
    </source>
</evidence>
<feature type="domain" description="Pyridoxamine kinase/Phosphomethylpyrimidine kinase" evidence="7">
    <location>
        <begin position="14"/>
        <end position="257"/>
    </location>
</feature>
<dbReference type="AlphaFoldDB" id="A0A9Q7AFF2"/>
<evidence type="ECO:0000256" key="6">
    <source>
        <dbReference type="ARBA" id="ARBA00022840"/>
    </source>
</evidence>
<comment type="pathway">
    <text evidence="1">Cofactor biosynthesis; thiamine diphosphate biosynthesis.</text>
</comment>
<dbReference type="InterPro" id="IPR029056">
    <property type="entry name" value="Ribokinase-like"/>
</dbReference>
<keyword evidence="4" id="KW-0547">Nucleotide-binding</keyword>
<keyword evidence="5 8" id="KW-0418">Kinase</keyword>
<dbReference type="GO" id="GO:0008902">
    <property type="term" value="F:hydroxymethylpyrimidine kinase activity"/>
    <property type="evidence" value="ECO:0007669"/>
    <property type="project" value="UniProtKB-EC"/>
</dbReference>
<evidence type="ECO:0000256" key="3">
    <source>
        <dbReference type="ARBA" id="ARBA00022679"/>
    </source>
</evidence>
<dbReference type="EMBL" id="CP072943">
    <property type="protein sequence ID" value="QTX32239.1"/>
    <property type="molecule type" value="Genomic_DNA"/>
</dbReference>
<dbReference type="InterPro" id="IPR004399">
    <property type="entry name" value="HMP/HMP-P_kinase_dom"/>
</dbReference>
<dbReference type="GO" id="GO:0005524">
    <property type="term" value="F:ATP binding"/>
    <property type="evidence" value="ECO:0007669"/>
    <property type="project" value="UniProtKB-KW"/>
</dbReference>
<dbReference type="FunFam" id="3.40.1190.20:FF:000003">
    <property type="entry name" value="Phosphomethylpyrimidine kinase ThiD"/>
    <property type="match status" value="1"/>
</dbReference>